<protein>
    <submittedName>
        <fullName evidence="5">EamA family transporter</fullName>
    </submittedName>
</protein>
<feature type="region of interest" description="Disordered" evidence="2">
    <location>
        <begin position="33"/>
        <end position="77"/>
    </location>
</feature>
<dbReference type="AlphaFoldDB" id="A0A6G8Q0N1"/>
<dbReference type="InterPro" id="IPR000620">
    <property type="entry name" value="EamA_dom"/>
</dbReference>
<dbReference type="Proteomes" id="UP000502706">
    <property type="component" value="Chromosome"/>
</dbReference>
<feature type="transmembrane region" description="Helical" evidence="3">
    <location>
        <begin position="126"/>
        <end position="145"/>
    </location>
</feature>
<comment type="similarity">
    <text evidence="1">Belongs to the EamA transporter family.</text>
</comment>
<dbReference type="EMBL" id="CP045121">
    <property type="protein sequence ID" value="QIN80022.1"/>
    <property type="molecule type" value="Genomic_DNA"/>
</dbReference>
<keyword evidence="3" id="KW-0812">Transmembrane</keyword>
<feature type="region of interest" description="Disordered" evidence="2">
    <location>
        <begin position="7"/>
        <end position="26"/>
    </location>
</feature>
<accession>A0A6G8Q0N1</accession>
<feature type="compositionally biased region" description="Basic and acidic residues" evidence="2">
    <location>
        <begin position="43"/>
        <end position="59"/>
    </location>
</feature>
<gene>
    <name evidence="5" type="ORF">GBA65_17495</name>
</gene>
<feature type="transmembrane region" description="Helical" evidence="3">
    <location>
        <begin position="90"/>
        <end position="114"/>
    </location>
</feature>
<proteinExistence type="inferred from homology"/>
<feature type="transmembrane region" description="Helical" evidence="3">
    <location>
        <begin position="166"/>
        <end position="188"/>
    </location>
</feature>
<dbReference type="Pfam" id="PF00892">
    <property type="entry name" value="EamA"/>
    <property type="match status" value="1"/>
</dbReference>
<name>A0A6G8Q0N1_9ACTN</name>
<dbReference type="KEGG" id="rmar:GBA65_17495"/>
<feature type="domain" description="EamA" evidence="4">
    <location>
        <begin position="100"/>
        <end position="239"/>
    </location>
</feature>
<dbReference type="GO" id="GO:0016020">
    <property type="term" value="C:membrane"/>
    <property type="evidence" value="ECO:0007669"/>
    <property type="project" value="InterPro"/>
</dbReference>
<keyword evidence="3" id="KW-1133">Transmembrane helix</keyword>
<sequence length="241" mass="25766">MVLFRLHSEARSGEGQHVPDEQPVVHRHHRLALSGREPLPPGHRRDSHDPVRPLSDELRPGAFSKPSPTETGYEPFETPSRASRFAALRAAASPGVALQSGIFLAVAGAAAYAVGNVLRGAAVQNWNEPILGGLIGATAGLIMHLSTSSMTRRFWSLLQGADRVGIFLYVLSGTMTVTAQICAIGSFHYMPVSIANLITLSTPVLVTPLSYFLLRNQEGINFLTVLGSVLVLSGITAIILV</sequence>
<evidence type="ECO:0000259" key="4">
    <source>
        <dbReference type="Pfam" id="PF00892"/>
    </source>
</evidence>
<feature type="transmembrane region" description="Helical" evidence="3">
    <location>
        <begin position="221"/>
        <end position="240"/>
    </location>
</feature>
<feature type="transmembrane region" description="Helical" evidence="3">
    <location>
        <begin position="194"/>
        <end position="214"/>
    </location>
</feature>
<feature type="compositionally biased region" description="Basic and acidic residues" evidence="2">
    <location>
        <begin position="7"/>
        <end position="24"/>
    </location>
</feature>
<dbReference type="SUPFAM" id="SSF103481">
    <property type="entry name" value="Multidrug resistance efflux transporter EmrE"/>
    <property type="match status" value="1"/>
</dbReference>
<evidence type="ECO:0000256" key="3">
    <source>
        <dbReference type="SAM" id="Phobius"/>
    </source>
</evidence>
<evidence type="ECO:0000313" key="6">
    <source>
        <dbReference type="Proteomes" id="UP000502706"/>
    </source>
</evidence>
<keyword evidence="3" id="KW-0472">Membrane</keyword>
<dbReference type="InterPro" id="IPR037185">
    <property type="entry name" value="EmrE-like"/>
</dbReference>
<organism evidence="5 6">
    <name type="scientific">Rubrobacter marinus</name>
    <dbReference type="NCBI Taxonomy" id="2653852"/>
    <lineage>
        <taxon>Bacteria</taxon>
        <taxon>Bacillati</taxon>
        <taxon>Actinomycetota</taxon>
        <taxon>Rubrobacteria</taxon>
        <taxon>Rubrobacterales</taxon>
        <taxon>Rubrobacteraceae</taxon>
        <taxon>Rubrobacter</taxon>
    </lineage>
</organism>
<keyword evidence="6" id="KW-1185">Reference proteome</keyword>
<evidence type="ECO:0000313" key="5">
    <source>
        <dbReference type="EMBL" id="QIN80022.1"/>
    </source>
</evidence>
<evidence type="ECO:0000256" key="1">
    <source>
        <dbReference type="ARBA" id="ARBA00007362"/>
    </source>
</evidence>
<evidence type="ECO:0000256" key="2">
    <source>
        <dbReference type="SAM" id="MobiDB-lite"/>
    </source>
</evidence>
<reference evidence="5 6" key="1">
    <citation type="submission" date="2019-10" db="EMBL/GenBank/DDBJ databases">
        <title>Rubrobacter sp nov SCSIO 52915 isolated from a deep-sea sediment in the South China Sea.</title>
        <authorList>
            <person name="Chen R.W."/>
        </authorList>
    </citation>
    <scope>NUCLEOTIDE SEQUENCE [LARGE SCALE GENOMIC DNA]</scope>
    <source>
        <strain evidence="5 6">SCSIO 52915</strain>
    </source>
</reference>